<dbReference type="STRING" id="252740.A0A423VUG7"/>
<dbReference type="Gene3D" id="1.20.58.340">
    <property type="entry name" value="Magnesium transport protein CorA, transmembrane region"/>
    <property type="match status" value="1"/>
</dbReference>
<dbReference type="Proteomes" id="UP000284375">
    <property type="component" value="Unassembled WGS sequence"/>
</dbReference>
<keyword evidence="1" id="KW-1133">Transmembrane helix</keyword>
<proteinExistence type="predicted"/>
<evidence type="ECO:0000313" key="3">
    <source>
        <dbReference type="Proteomes" id="UP000284375"/>
    </source>
</evidence>
<accession>A0A423VUG7</accession>
<feature type="transmembrane region" description="Helical" evidence="1">
    <location>
        <begin position="503"/>
        <end position="523"/>
    </location>
</feature>
<keyword evidence="1" id="KW-0812">Transmembrane</keyword>
<keyword evidence="1" id="KW-0472">Membrane</keyword>
<keyword evidence="3" id="KW-1185">Reference proteome</keyword>
<organism evidence="2 3">
    <name type="scientific">Cytospora chrysosperma</name>
    <name type="common">Cytospora canker fungus</name>
    <name type="synonym">Sphaeria chrysosperma</name>
    <dbReference type="NCBI Taxonomy" id="252740"/>
    <lineage>
        <taxon>Eukaryota</taxon>
        <taxon>Fungi</taxon>
        <taxon>Dikarya</taxon>
        <taxon>Ascomycota</taxon>
        <taxon>Pezizomycotina</taxon>
        <taxon>Sordariomycetes</taxon>
        <taxon>Sordariomycetidae</taxon>
        <taxon>Diaporthales</taxon>
        <taxon>Cytosporaceae</taxon>
        <taxon>Cytospora</taxon>
    </lineage>
</organism>
<name>A0A423VUG7_CYTCH</name>
<comment type="caution">
    <text evidence="2">The sequence shown here is derived from an EMBL/GenBank/DDBJ whole genome shotgun (WGS) entry which is preliminary data.</text>
</comment>
<evidence type="ECO:0000256" key="1">
    <source>
        <dbReference type="SAM" id="Phobius"/>
    </source>
</evidence>
<evidence type="ECO:0000313" key="2">
    <source>
        <dbReference type="EMBL" id="ROV94682.1"/>
    </source>
</evidence>
<dbReference type="OrthoDB" id="3231000at2759"/>
<reference evidence="2 3" key="1">
    <citation type="submission" date="2015-09" db="EMBL/GenBank/DDBJ databases">
        <title>Host preference determinants of Valsa canker pathogens revealed by comparative genomics.</title>
        <authorList>
            <person name="Yin Z."/>
            <person name="Huang L."/>
        </authorList>
    </citation>
    <scope>NUCLEOTIDE SEQUENCE [LARGE SCALE GENOMIC DNA]</scope>
    <source>
        <strain evidence="2 3">YSFL</strain>
    </source>
</reference>
<protein>
    <submittedName>
        <fullName evidence="2">Uncharacterized protein</fullName>
    </submittedName>
</protein>
<sequence length="592" mass="68147">MESPSPRTPTSPRRWTLEEYMKLRNDWELPTRGHSYLAHVKALCGRWPHLGFLADFMEVGTSPLRWNSPGRGGYSRDTVKKEQERNERARRTHVCLLRYDKDGTKPISKEVCKSPHELDNALYDLKTPSEKDISGFNLIVVEDLSRDVIELLGSHLDVDPSFFRQHIANRAWHKVGDWWKEPPNLDVAFSGQNWLSIRYIRARCFPDEESFCRGSSEAADFNVDRRLDRDWNHSNFWDGADGKKEVGIIRSRASLWIKPLHNPNDKAVGILLLDPSITEGHRLWHNYRNWEKPPLMMDPKPHEESMSGGNPNQETFFEDFIHWACKPKSFEFMPTSDASRAEVASGPNLDVPLSALLHLVCTEWLMVSDYIETRLSQIDWELAKPRDWGDSARVDEVAGRLNFWRRAVPMYRKMLSEALVQVFRETAHLPGLPGPGHMRLRGVLQPLLGTPAVASYRPDFYLALAAMHEHQARADKLLEITVATVSIEESRNGYRMNKKLSNLTWLATAFLPLSFVATLLSVQEDITALANSLSYWARIAIPLTVFTMLILAIWDMPVTTRLRQKLDQRSRRNKWIGRESTDSGQWRNSQSI</sequence>
<dbReference type="EMBL" id="LJZO01000027">
    <property type="protein sequence ID" value="ROV94682.1"/>
    <property type="molecule type" value="Genomic_DNA"/>
</dbReference>
<feature type="transmembrane region" description="Helical" evidence="1">
    <location>
        <begin position="535"/>
        <end position="554"/>
    </location>
</feature>
<dbReference type="AlphaFoldDB" id="A0A423VUG7"/>
<gene>
    <name evidence="2" type="ORF">VSDG_06132</name>
</gene>